<keyword evidence="12" id="KW-0807">Transducer</keyword>
<evidence type="ECO:0000256" key="2">
    <source>
        <dbReference type="ARBA" id="ARBA00010663"/>
    </source>
</evidence>
<accession>A0ABP1QMA2</accession>
<feature type="transmembrane region" description="Helical" evidence="15">
    <location>
        <begin position="338"/>
        <end position="361"/>
    </location>
</feature>
<evidence type="ECO:0000256" key="9">
    <source>
        <dbReference type="ARBA" id="ARBA00023040"/>
    </source>
</evidence>
<dbReference type="PRINTS" id="PR00237">
    <property type="entry name" value="GPCRRHODOPSN"/>
</dbReference>
<feature type="domain" description="G-protein coupled receptors family 1 profile" evidence="16">
    <location>
        <begin position="79"/>
        <end position="387"/>
    </location>
</feature>
<feature type="transmembrane region" description="Helical" evidence="15">
    <location>
        <begin position="139"/>
        <end position="160"/>
    </location>
</feature>
<dbReference type="Gene3D" id="1.20.1070.10">
    <property type="entry name" value="Rhodopsin 7-helix transmembrane proteins"/>
    <property type="match status" value="1"/>
</dbReference>
<dbReference type="Proteomes" id="UP001642540">
    <property type="component" value="Unassembled WGS sequence"/>
</dbReference>
<evidence type="ECO:0000259" key="16">
    <source>
        <dbReference type="PROSITE" id="PS50262"/>
    </source>
</evidence>
<organism evidence="17 18">
    <name type="scientific">Orchesella dallaii</name>
    <dbReference type="NCBI Taxonomy" id="48710"/>
    <lineage>
        <taxon>Eukaryota</taxon>
        <taxon>Metazoa</taxon>
        <taxon>Ecdysozoa</taxon>
        <taxon>Arthropoda</taxon>
        <taxon>Hexapoda</taxon>
        <taxon>Collembola</taxon>
        <taxon>Entomobryomorpha</taxon>
        <taxon>Entomobryoidea</taxon>
        <taxon>Orchesellidae</taxon>
        <taxon>Orchesellinae</taxon>
        <taxon>Orchesella</taxon>
    </lineage>
</organism>
<evidence type="ECO:0000256" key="12">
    <source>
        <dbReference type="ARBA" id="ARBA00023224"/>
    </source>
</evidence>
<keyword evidence="5 15" id="KW-0812">Transmembrane</keyword>
<feature type="transmembrane region" description="Helical" evidence="15">
    <location>
        <begin position="367"/>
        <end position="389"/>
    </location>
</feature>
<keyword evidence="9" id="KW-0297">G-protein coupled receptor</keyword>
<protein>
    <recommendedName>
        <fullName evidence="16">G-protein coupled receptors family 1 profile domain-containing protein</fullName>
    </recommendedName>
</protein>
<evidence type="ECO:0000256" key="5">
    <source>
        <dbReference type="ARBA" id="ARBA00022692"/>
    </source>
</evidence>
<feature type="compositionally biased region" description="Polar residues" evidence="14">
    <location>
        <begin position="285"/>
        <end position="298"/>
    </location>
</feature>
<feature type="compositionally biased region" description="Basic and acidic residues" evidence="14">
    <location>
        <begin position="483"/>
        <end position="498"/>
    </location>
</feature>
<gene>
    <name evidence="17" type="ORF">ODALV1_LOCUS11799</name>
</gene>
<dbReference type="InterPro" id="IPR000276">
    <property type="entry name" value="GPCR_Rhodpsn"/>
</dbReference>
<evidence type="ECO:0000256" key="15">
    <source>
        <dbReference type="SAM" id="Phobius"/>
    </source>
</evidence>
<keyword evidence="7 15" id="KW-1133">Transmembrane helix</keyword>
<evidence type="ECO:0000313" key="18">
    <source>
        <dbReference type="Proteomes" id="UP001642540"/>
    </source>
</evidence>
<dbReference type="EMBL" id="CAXLJM020000035">
    <property type="protein sequence ID" value="CAL8104565.1"/>
    <property type="molecule type" value="Genomic_DNA"/>
</dbReference>
<evidence type="ECO:0000256" key="1">
    <source>
        <dbReference type="ARBA" id="ARBA00004141"/>
    </source>
</evidence>
<evidence type="ECO:0000256" key="8">
    <source>
        <dbReference type="ARBA" id="ARBA00022991"/>
    </source>
</evidence>
<evidence type="ECO:0000256" key="4">
    <source>
        <dbReference type="ARBA" id="ARBA00022606"/>
    </source>
</evidence>
<reference evidence="17 18" key="1">
    <citation type="submission" date="2024-08" db="EMBL/GenBank/DDBJ databases">
        <authorList>
            <person name="Cucini C."/>
            <person name="Frati F."/>
        </authorList>
    </citation>
    <scope>NUCLEOTIDE SEQUENCE [LARGE SCALE GENOMIC DNA]</scope>
</reference>
<sequence>MNIMFSSSEMASRHLNLNLSLYSSESYGLESIIENNETYSGNGSLEEARVPHPHVLLPYSALLSIAIYLTFVGILSTFGNILFILTVVRWRYLRNNSHMLLLLNMAVCDLAISVTGYPYTTISGYIGRWIFGDVMCQLYAFLCFTFSQVSMNTLVAVSIFRYIAICRPHMKHLLTSKTSFWALGMVWAHALFWTGAPLVGWSSYTFEPTRISCSFDWNDRTIGGISYVIGTTVFCYISHIWILVWCYKRIYRMVYRVQSKTRLKGRGLEEPYKNDTSATLATTISDSNLGNSQNQQPPGVNLEPDSPSAISRCQSMIVFSFATANLTEMELHVLGMNIAMVVAFIIFWTPYAIISVISAFYDKLSPFWYIFPTIFAKTSCMMNPFLYGLTNSFLRKQLLLVLRGFLGLTTPIEDFEVMRQRQQDGLYYNKEGIFVGKRASGAAAQCPCEGCVESRRQIKLLLEQQKARNAAAAAAASAAEESNGERKIGESEIKKEGECSPNNYDGNTSRSPLMMSMSRSSSVHVHLNELPVGEVKVMGNHSENNTNSIILNVSTLSKELNDGDREESETQSSSFVGVDECDRDDTVFRIDIAVGDDIAANKDGLNEG</sequence>
<keyword evidence="8" id="KW-0157">Chromophore</keyword>
<keyword evidence="11" id="KW-0675">Receptor</keyword>
<feature type="region of interest" description="Disordered" evidence="14">
    <location>
        <begin position="476"/>
        <end position="511"/>
    </location>
</feature>
<dbReference type="SUPFAM" id="SSF81321">
    <property type="entry name" value="Family A G protein-coupled receptor-like"/>
    <property type="match status" value="1"/>
</dbReference>
<comment type="caution">
    <text evidence="17">The sequence shown here is derived from an EMBL/GenBank/DDBJ whole genome shotgun (WGS) entry which is preliminary data.</text>
</comment>
<evidence type="ECO:0000256" key="3">
    <source>
        <dbReference type="ARBA" id="ARBA00022543"/>
    </source>
</evidence>
<feature type="transmembrane region" description="Helical" evidence="15">
    <location>
        <begin position="65"/>
        <end position="88"/>
    </location>
</feature>
<keyword evidence="13" id="KW-0844">Vision</keyword>
<keyword evidence="4" id="KW-0716">Sensory transduction</keyword>
<dbReference type="InterPro" id="IPR050125">
    <property type="entry name" value="GPCR_opsins"/>
</dbReference>
<feature type="transmembrane region" description="Helical" evidence="15">
    <location>
        <begin position="224"/>
        <end position="247"/>
    </location>
</feature>
<proteinExistence type="inferred from homology"/>
<evidence type="ECO:0000256" key="7">
    <source>
        <dbReference type="ARBA" id="ARBA00022989"/>
    </source>
</evidence>
<evidence type="ECO:0000256" key="10">
    <source>
        <dbReference type="ARBA" id="ARBA00023136"/>
    </source>
</evidence>
<dbReference type="InterPro" id="IPR017452">
    <property type="entry name" value="GPCR_Rhodpsn_7TM"/>
</dbReference>
<evidence type="ECO:0000256" key="6">
    <source>
        <dbReference type="ARBA" id="ARBA00022925"/>
    </source>
</evidence>
<keyword evidence="10 15" id="KW-0472">Membrane</keyword>
<comment type="similarity">
    <text evidence="2">Belongs to the G-protein coupled receptor 1 family.</text>
</comment>
<keyword evidence="18" id="KW-1185">Reference proteome</keyword>
<evidence type="ECO:0000256" key="13">
    <source>
        <dbReference type="ARBA" id="ARBA00023305"/>
    </source>
</evidence>
<feature type="region of interest" description="Disordered" evidence="14">
    <location>
        <begin position="285"/>
        <end position="306"/>
    </location>
</feature>
<dbReference type="PANTHER" id="PTHR24240">
    <property type="entry name" value="OPSIN"/>
    <property type="match status" value="1"/>
</dbReference>
<dbReference type="Pfam" id="PF00001">
    <property type="entry name" value="7tm_1"/>
    <property type="match status" value="1"/>
</dbReference>
<name>A0ABP1QMA2_9HEXA</name>
<comment type="subcellular location">
    <subcellularLocation>
        <location evidence="1">Membrane</location>
        <topology evidence="1">Multi-pass membrane protein</topology>
    </subcellularLocation>
</comment>
<feature type="transmembrane region" description="Helical" evidence="15">
    <location>
        <begin position="100"/>
        <end position="119"/>
    </location>
</feature>
<keyword evidence="3" id="KW-0600">Photoreceptor protein</keyword>
<dbReference type="InterPro" id="IPR027430">
    <property type="entry name" value="Retinal_BS"/>
</dbReference>
<evidence type="ECO:0000313" key="17">
    <source>
        <dbReference type="EMBL" id="CAL8104565.1"/>
    </source>
</evidence>
<feature type="transmembrane region" description="Helical" evidence="15">
    <location>
        <begin position="180"/>
        <end position="204"/>
    </location>
</feature>
<keyword evidence="6" id="KW-0681">Retinal protein</keyword>
<evidence type="ECO:0000256" key="14">
    <source>
        <dbReference type="SAM" id="MobiDB-lite"/>
    </source>
</evidence>
<dbReference type="PROSITE" id="PS00238">
    <property type="entry name" value="OPSIN"/>
    <property type="match status" value="1"/>
</dbReference>
<evidence type="ECO:0000256" key="11">
    <source>
        <dbReference type="ARBA" id="ARBA00023170"/>
    </source>
</evidence>
<dbReference type="PROSITE" id="PS50262">
    <property type="entry name" value="G_PROTEIN_RECEP_F1_2"/>
    <property type="match status" value="1"/>
</dbReference>